<evidence type="ECO:0000313" key="4">
    <source>
        <dbReference type="Proteomes" id="UP000036513"/>
    </source>
</evidence>
<dbReference type="Proteomes" id="UP000036513">
    <property type="component" value="Unassembled WGS sequence"/>
</dbReference>
<keyword evidence="4" id="KW-1185">Reference proteome</keyword>
<dbReference type="AlphaFoldDB" id="A0A0J6W589"/>
<gene>
    <name evidence="3" type="ORF">MCHLDSM_03107</name>
</gene>
<feature type="domain" description="DUF1023" evidence="2">
    <location>
        <begin position="299"/>
        <end position="467"/>
    </location>
</feature>
<reference evidence="3 4" key="1">
    <citation type="journal article" date="2015" name="Genome Biol. Evol.">
        <title>Characterization of Three Mycobacterium spp. with Potential Use in Bioremediation by Genome Sequencing and Comparative Genomics.</title>
        <authorList>
            <person name="Das S."/>
            <person name="Pettersson B.M."/>
            <person name="Behra P.R."/>
            <person name="Ramesh M."/>
            <person name="Dasgupta S."/>
            <person name="Bhattacharya A."/>
            <person name="Kirsebom L.A."/>
        </authorList>
    </citation>
    <scope>NUCLEOTIDE SEQUENCE [LARGE SCALE GENOMIC DNA]</scope>
    <source>
        <strain evidence="3 4">DSM 43826</strain>
    </source>
</reference>
<dbReference type="InterPro" id="IPR010427">
    <property type="entry name" value="DUF1023"/>
</dbReference>
<feature type="compositionally biased region" description="Basic and acidic residues" evidence="1">
    <location>
        <begin position="603"/>
        <end position="612"/>
    </location>
</feature>
<evidence type="ECO:0000259" key="2">
    <source>
        <dbReference type="Pfam" id="PF06259"/>
    </source>
</evidence>
<name>A0A0J6W589_9MYCO</name>
<dbReference type="ESTHER" id="9myco-a0a0j6w589">
    <property type="family name" value="Duf_1023"/>
</dbReference>
<dbReference type="SMR" id="A0A0J6W589"/>
<feature type="region of interest" description="Disordered" evidence="1">
    <location>
        <begin position="160"/>
        <end position="183"/>
    </location>
</feature>
<feature type="compositionally biased region" description="Pro residues" evidence="1">
    <location>
        <begin position="162"/>
        <end position="178"/>
    </location>
</feature>
<evidence type="ECO:0000256" key="1">
    <source>
        <dbReference type="SAM" id="MobiDB-lite"/>
    </source>
</evidence>
<accession>A0A0J6W589</accession>
<dbReference type="InterPro" id="IPR036689">
    <property type="entry name" value="ESAT-6-like_sf"/>
</dbReference>
<feature type="region of interest" description="Disordered" evidence="1">
    <location>
        <begin position="589"/>
        <end position="612"/>
    </location>
</feature>
<protein>
    <recommendedName>
        <fullName evidence="2">DUF1023 domain-containing protein</fullName>
    </recommendedName>
</protein>
<dbReference type="SUPFAM" id="SSF140453">
    <property type="entry name" value="EsxAB dimer-like"/>
    <property type="match status" value="1"/>
</dbReference>
<dbReference type="STRING" id="37916.MCHLDSM_03107"/>
<dbReference type="Gene3D" id="1.10.287.1060">
    <property type="entry name" value="ESAT-6-like"/>
    <property type="match status" value="1"/>
</dbReference>
<dbReference type="RefSeq" id="WP_048470631.1">
    <property type="nucleotide sequence ID" value="NZ_JYNL01000023.1"/>
</dbReference>
<comment type="caution">
    <text evidence="3">The sequence shown here is derived from an EMBL/GenBank/DDBJ whole genome shotgun (WGS) entry which is preliminary data.</text>
</comment>
<evidence type="ECO:0000313" key="3">
    <source>
        <dbReference type="EMBL" id="KMO76958.1"/>
    </source>
</evidence>
<proteinExistence type="predicted"/>
<sequence>MSVTVSTVEASDPQGLTAAAGRLGGTIADLDGAITEQRRALDRMRVAWQGTAGDAAIAKAEQNLTEQLQLKARLESVRAALATGGSQLEATRGALVGIVGTLRAAGWTVTDDGRAIAPIFPPLLKQFEPGFTAVIQRLLQLFDQIDAATAGAVRTAIGGVPPATPPGTPLPAPPPPGASPEQVKHWWDSLSDADRKRLTDAAPRGLGNLDGLPVEVRDQLNRTVMDRDIARVEHAASANGVGADEVAAHPERYGLNRADAVAYQNGLKARQGLKHQSEGDNPARPRKTYLFGYDPLAYNGQGTAAIALGNPDTADNIGVIVPGTGSSLESDWLNSGRNDGINLLDQMGKADPSKQNAVIMWMGYDAPDSFTDPRIANPEMARAGGALLAGDVNSLHVTHTGAGEPNITVLGHSYGSTTVADAFAGSGMKATNAVLIGCPGTDLAHSAADFNLQGGQVYVGNASTDPVGWIGASDMAADVLNGPLADPLGLSVGLGDDASAESFGAVRFHAEVPGSNLPDFDDHSYYYTMGSESLYSMSAIASGHGDALGELGMLADGRSAPTVSTPDRIPTPFGDIPLPHTDIPLGPAILDPEAPRDNGAVTSDHRFDGRPI</sequence>
<dbReference type="EMBL" id="JYNL01000023">
    <property type="protein sequence ID" value="KMO76958.1"/>
    <property type="molecule type" value="Genomic_DNA"/>
</dbReference>
<dbReference type="Pfam" id="PF06259">
    <property type="entry name" value="Abhydrolase_8"/>
    <property type="match status" value="1"/>
</dbReference>
<dbReference type="PATRIC" id="fig|37916.4.peg.3033"/>
<organism evidence="3 4">
    <name type="scientific">Mycolicibacterium chlorophenolicum</name>
    <dbReference type="NCBI Taxonomy" id="37916"/>
    <lineage>
        <taxon>Bacteria</taxon>
        <taxon>Bacillati</taxon>
        <taxon>Actinomycetota</taxon>
        <taxon>Actinomycetes</taxon>
        <taxon>Mycobacteriales</taxon>
        <taxon>Mycobacteriaceae</taxon>
        <taxon>Mycolicibacterium</taxon>
    </lineage>
</organism>